<evidence type="ECO:0000313" key="1">
    <source>
        <dbReference type="EMBL" id="GFO25851.1"/>
    </source>
</evidence>
<sequence length="116" mass="13107">MSLAQLVQQYMEKWRIATHLAQSGSGTNPEESQKLPCDLTHICGSARPWSVCNLVLQKDLEIHIRGESLKQDDLSRYLGISLDPQLCLRCHIKEVADSMQERTTILQKLVGTNWGC</sequence>
<keyword evidence="1" id="KW-0808">Transferase</keyword>
<keyword evidence="2" id="KW-1185">Reference proteome</keyword>
<name>A0AAV4BZ82_9GAST</name>
<dbReference type="Proteomes" id="UP000735302">
    <property type="component" value="Unassembled WGS sequence"/>
</dbReference>
<accession>A0AAV4BZ82</accession>
<gene>
    <name evidence="1" type="ORF">PoB_005235600</name>
</gene>
<proteinExistence type="predicted"/>
<reference evidence="1 2" key="1">
    <citation type="journal article" date="2021" name="Elife">
        <title>Chloroplast acquisition without the gene transfer in kleptoplastic sea slugs, Plakobranchus ocellatus.</title>
        <authorList>
            <person name="Maeda T."/>
            <person name="Takahashi S."/>
            <person name="Yoshida T."/>
            <person name="Shimamura S."/>
            <person name="Takaki Y."/>
            <person name="Nagai Y."/>
            <person name="Toyoda A."/>
            <person name="Suzuki Y."/>
            <person name="Arimoto A."/>
            <person name="Ishii H."/>
            <person name="Satoh N."/>
            <person name="Nishiyama T."/>
            <person name="Hasebe M."/>
            <person name="Maruyama T."/>
            <person name="Minagawa J."/>
            <person name="Obokata J."/>
            <person name="Shigenobu S."/>
        </authorList>
    </citation>
    <scope>NUCLEOTIDE SEQUENCE [LARGE SCALE GENOMIC DNA]</scope>
</reference>
<protein>
    <submittedName>
        <fullName evidence="1">RNA-directed DNA polymerase from mobile element jockey-like</fullName>
    </submittedName>
</protein>
<evidence type="ECO:0000313" key="2">
    <source>
        <dbReference type="Proteomes" id="UP000735302"/>
    </source>
</evidence>
<dbReference type="GO" id="GO:0003964">
    <property type="term" value="F:RNA-directed DNA polymerase activity"/>
    <property type="evidence" value="ECO:0007669"/>
    <property type="project" value="UniProtKB-KW"/>
</dbReference>
<organism evidence="1 2">
    <name type="scientific">Plakobranchus ocellatus</name>
    <dbReference type="NCBI Taxonomy" id="259542"/>
    <lineage>
        <taxon>Eukaryota</taxon>
        <taxon>Metazoa</taxon>
        <taxon>Spiralia</taxon>
        <taxon>Lophotrochozoa</taxon>
        <taxon>Mollusca</taxon>
        <taxon>Gastropoda</taxon>
        <taxon>Heterobranchia</taxon>
        <taxon>Euthyneura</taxon>
        <taxon>Panpulmonata</taxon>
        <taxon>Sacoglossa</taxon>
        <taxon>Placobranchoidea</taxon>
        <taxon>Plakobranchidae</taxon>
        <taxon>Plakobranchus</taxon>
    </lineage>
</organism>
<dbReference type="AlphaFoldDB" id="A0AAV4BZ82"/>
<keyword evidence="1" id="KW-0695">RNA-directed DNA polymerase</keyword>
<dbReference type="EMBL" id="BLXT01005777">
    <property type="protein sequence ID" value="GFO25851.1"/>
    <property type="molecule type" value="Genomic_DNA"/>
</dbReference>
<keyword evidence="1" id="KW-0548">Nucleotidyltransferase</keyword>
<comment type="caution">
    <text evidence="1">The sequence shown here is derived from an EMBL/GenBank/DDBJ whole genome shotgun (WGS) entry which is preliminary data.</text>
</comment>